<name>A0ABT8E1S1_9BACL</name>
<reference evidence="1" key="1">
    <citation type="submission" date="2023-06" db="EMBL/GenBank/DDBJ databases">
        <title>Draft Genome Sequences of Representative Paenibacillus Polymyxa, Bacillus cereus, Fictibacillus sp., and Brevibacillus agri Strains Isolated from Amazonian Dark Earth.</title>
        <authorList>
            <person name="Pellegrinetti T.A."/>
            <person name="Cunha I.C.M."/>
            <person name="Chaves M.G."/>
            <person name="Freitas A.S."/>
            <person name="Silva A.V.R."/>
            <person name="Tsai S.M."/>
            <person name="Mendes L.W."/>
        </authorList>
    </citation>
    <scope>NUCLEOTIDE SEQUENCE</scope>
    <source>
        <strain evidence="1">CENA-BCM004</strain>
    </source>
</reference>
<organism evidence="1 2">
    <name type="scientific">Fictibacillus terranigra</name>
    <dbReference type="NCBI Taxonomy" id="3058424"/>
    <lineage>
        <taxon>Bacteria</taxon>
        <taxon>Bacillati</taxon>
        <taxon>Bacillota</taxon>
        <taxon>Bacilli</taxon>
        <taxon>Bacillales</taxon>
        <taxon>Fictibacillaceae</taxon>
        <taxon>Fictibacillus</taxon>
    </lineage>
</organism>
<sequence length="172" mass="19611">MSLFVKQKKTFTVLALLLFSIAGSAWYYISATSVSERVEAAGTGQASAEPYSQIIASFHQYYNKTLCYDADHRINWRDQQEHARQLVSSIKTLHVKNKNIEKDLHNAKDLAQEVTLSKDRTALVYLHRVFHDLDKAVNHYKQKDSFGYTYTGTGKRWFGGGVNKVEGYIAKN</sequence>
<keyword evidence="2" id="KW-1185">Reference proteome</keyword>
<proteinExistence type="predicted"/>
<protein>
    <submittedName>
        <fullName evidence="1">Uncharacterized protein</fullName>
    </submittedName>
</protein>
<dbReference type="Proteomes" id="UP001168694">
    <property type="component" value="Unassembled WGS sequence"/>
</dbReference>
<comment type="caution">
    <text evidence="1">The sequence shown here is derived from an EMBL/GenBank/DDBJ whole genome shotgun (WGS) entry which is preliminary data.</text>
</comment>
<accession>A0ABT8E1S1</accession>
<dbReference type="EMBL" id="JAUHLN010000001">
    <property type="protein sequence ID" value="MDN4071870.1"/>
    <property type="molecule type" value="Genomic_DNA"/>
</dbReference>
<evidence type="ECO:0000313" key="2">
    <source>
        <dbReference type="Proteomes" id="UP001168694"/>
    </source>
</evidence>
<dbReference type="RefSeq" id="WP_290398023.1">
    <property type="nucleotide sequence ID" value="NZ_JAUHLN010000001.1"/>
</dbReference>
<gene>
    <name evidence="1" type="ORF">QYF49_02350</name>
</gene>
<evidence type="ECO:0000313" key="1">
    <source>
        <dbReference type="EMBL" id="MDN4071870.1"/>
    </source>
</evidence>